<accession>A0AA39T6E6</accession>
<feature type="region of interest" description="Disordered" evidence="1">
    <location>
        <begin position="35"/>
        <end position="62"/>
    </location>
</feature>
<proteinExistence type="predicted"/>
<reference evidence="2" key="2">
    <citation type="submission" date="2023-06" db="EMBL/GenBank/DDBJ databases">
        <authorList>
            <person name="Swenson N.G."/>
            <person name="Wegrzyn J.L."/>
            <person name="Mcevoy S.L."/>
        </authorList>
    </citation>
    <scope>NUCLEOTIDE SEQUENCE</scope>
    <source>
        <strain evidence="2">NS2018</strain>
        <tissue evidence="2">Leaf</tissue>
    </source>
</reference>
<gene>
    <name evidence="2" type="ORF">LWI29_018078</name>
</gene>
<reference evidence="2" key="1">
    <citation type="journal article" date="2022" name="Plant J.">
        <title>Strategies of tolerance reflected in two North American maple genomes.</title>
        <authorList>
            <person name="McEvoy S.L."/>
            <person name="Sezen U.U."/>
            <person name="Trouern-Trend A."/>
            <person name="McMahon S.M."/>
            <person name="Schaberg P.G."/>
            <person name="Yang J."/>
            <person name="Wegrzyn J.L."/>
            <person name="Swenson N.G."/>
        </authorList>
    </citation>
    <scope>NUCLEOTIDE SEQUENCE</scope>
    <source>
        <strain evidence="2">NS2018</strain>
    </source>
</reference>
<sequence>MSRVTGIPSRQRKFFWPKEVGEMFLRKLDQVGKGMRKGGKCQGNRPVVPTISHQLGSSKKEKRSRGLVAVSRLLDKGKFKWNKKNMVFLSLAGGRMERWCWKRGMTGKREVGECSRRVGRVIGSSLCAPQKPWKPKTVSFQQPDKYTSSTKAQLAKESVRICVDLGSVEVSPCPVKKPNLKMVQTVGGAEEGGVDSGLPLDDSITKEEMVQATIEAESGVQLNSQEEVIISSDNSSYMEEMLRATTDIERRETTLEAVVSEEEGVNSMIEVEGCLDQNGCTRTGRRVVKR</sequence>
<evidence type="ECO:0000313" key="2">
    <source>
        <dbReference type="EMBL" id="KAK0600750.1"/>
    </source>
</evidence>
<dbReference type="AlphaFoldDB" id="A0AA39T6E6"/>
<comment type="caution">
    <text evidence="2">The sequence shown here is derived from an EMBL/GenBank/DDBJ whole genome shotgun (WGS) entry which is preliminary data.</text>
</comment>
<dbReference type="EMBL" id="JAUESC010000003">
    <property type="protein sequence ID" value="KAK0600750.1"/>
    <property type="molecule type" value="Genomic_DNA"/>
</dbReference>
<keyword evidence="3" id="KW-1185">Reference proteome</keyword>
<name>A0AA39T6E6_ACESA</name>
<evidence type="ECO:0000313" key="3">
    <source>
        <dbReference type="Proteomes" id="UP001168877"/>
    </source>
</evidence>
<protein>
    <submittedName>
        <fullName evidence="2">Uncharacterized protein</fullName>
    </submittedName>
</protein>
<organism evidence="2 3">
    <name type="scientific">Acer saccharum</name>
    <name type="common">Sugar maple</name>
    <dbReference type="NCBI Taxonomy" id="4024"/>
    <lineage>
        <taxon>Eukaryota</taxon>
        <taxon>Viridiplantae</taxon>
        <taxon>Streptophyta</taxon>
        <taxon>Embryophyta</taxon>
        <taxon>Tracheophyta</taxon>
        <taxon>Spermatophyta</taxon>
        <taxon>Magnoliopsida</taxon>
        <taxon>eudicotyledons</taxon>
        <taxon>Gunneridae</taxon>
        <taxon>Pentapetalae</taxon>
        <taxon>rosids</taxon>
        <taxon>malvids</taxon>
        <taxon>Sapindales</taxon>
        <taxon>Sapindaceae</taxon>
        <taxon>Hippocastanoideae</taxon>
        <taxon>Acereae</taxon>
        <taxon>Acer</taxon>
    </lineage>
</organism>
<dbReference type="Proteomes" id="UP001168877">
    <property type="component" value="Unassembled WGS sequence"/>
</dbReference>
<evidence type="ECO:0000256" key="1">
    <source>
        <dbReference type="SAM" id="MobiDB-lite"/>
    </source>
</evidence>